<evidence type="ECO:0000313" key="3">
    <source>
        <dbReference type="Proteomes" id="UP000093432"/>
    </source>
</evidence>
<keyword evidence="1" id="KW-1133">Transmembrane helix</keyword>
<dbReference type="AlphaFoldDB" id="A0A1B8ZS35"/>
<keyword evidence="1" id="KW-0812">Transmembrane</keyword>
<organism evidence="2 3">
    <name type="scientific">Chryseobacterium arthrosphaerae</name>
    <dbReference type="NCBI Taxonomy" id="651561"/>
    <lineage>
        <taxon>Bacteria</taxon>
        <taxon>Pseudomonadati</taxon>
        <taxon>Bacteroidota</taxon>
        <taxon>Flavobacteriia</taxon>
        <taxon>Flavobacteriales</taxon>
        <taxon>Weeksellaceae</taxon>
        <taxon>Chryseobacterium group</taxon>
        <taxon>Chryseobacterium</taxon>
    </lineage>
</organism>
<feature type="transmembrane region" description="Helical" evidence="1">
    <location>
        <begin position="51"/>
        <end position="72"/>
    </location>
</feature>
<accession>A0A1B8ZS35</accession>
<evidence type="ECO:0000256" key="1">
    <source>
        <dbReference type="SAM" id="Phobius"/>
    </source>
</evidence>
<feature type="transmembrane region" description="Helical" evidence="1">
    <location>
        <begin position="108"/>
        <end position="129"/>
    </location>
</feature>
<protein>
    <submittedName>
        <fullName evidence="2">Uncharacterized protein</fullName>
    </submittedName>
</protein>
<sequence>MLRRIAAVLIGLITGSVCITGIEKIGHSLYPPPVGAKDGDMEALKAYVSEAPFMALFFIILAYAVAALVSGFTASKISNDRKPTAALTCGILFLLITIYMMASLPTPIWFWILGTLVWGLVFVGHQLALKTKKI</sequence>
<dbReference type="OrthoDB" id="893761at2"/>
<feature type="transmembrane region" description="Helical" evidence="1">
    <location>
        <begin position="84"/>
        <end position="102"/>
    </location>
</feature>
<gene>
    <name evidence="2" type="ORF">BBI00_08715</name>
</gene>
<comment type="caution">
    <text evidence="2">The sequence shown here is derived from an EMBL/GenBank/DDBJ whole genome shotgun (WGS) entry which is preliminary data.</text>
</comment>
<name>A0A1B8ZS35_9FLAO</name>
<proteinExistence type="predicted"/>
<dbReference type="RefSeq" id="WP_065398395.1">
    <property type="nucleotide sequence ID" value="NZ_MAYG01000001.1"/>
</dbReference>
<dbReference type="EMBL" id="MAYG01000001">
    <property type="protein sequence ID" value="OCA74406.1"/>
    <property type="molecule type" value="Genomic_DNA"/>
</dbReference>
<keyword evidence="1" id="KW-0472">Membrane</keyword>
<dbReference type="Proteomes" id="UP000093432">
    <property type="component" value="Unassembled WGS sequence"/>
</dbReference>
<reference evidence="3" key="1">
    <citation type="submission" date="2016-07" db="EMBL/GenBank/DDBJ databases">
        <authorList>
            <person name="Florea S."/>
            <person name="Webb J.S."/>
            <person name="Jaromczyk J."/>
            <person name="Schardl C.L."/>
        </authorList>
    </citation>
    <scope>NUCLEOTIDE SEQUENCE [LARGE SCALE GENOMIC DNA]</scope>
    <source>
        <strain evidence="3">CC-VM-7</strain>
    </source>
</reference>
<dbReference type="STRING" id="651561.BBI00_08715"/>
<evidence type="ECO:0000313" key="2">
    <source>
        <dbReference type="EMBL" id="OCA74406.1"/>
    </source>
</evidence>